<evidence type="ECO:0000256" key="7">
    <source>
        <dbReference type="ARBA" id="ARBA00022771"/>
    </source>
</evidence>
<sequence>MAANSGSIDLVSSDIARHPCCSHGPTLLFERFDQSRGKSRQFYACSAFRDRKACSFFQWADTDMVADEAATDTCSVKTAHWQSRKRYHRFRKLPRKDRHVCCTCGLLLLDDELSLHESQGHVVKKKVGLKQLRQSSAMFSPLDDNKTFAQYLFSKKSVDFVLETLDQLGFSHVLCVGTPRVHEAIQCNQKRGNLSLKSMLLDLDDRYGQIYPPSKFAKYNMFNHHFFEEDGLKMTSEFLCQGKDKIVLITDPPFGGMVDALAAAFQKLSDMWREKTLQSSESTPSSIDGKCMPIIWFFPYFMENRIVSQLPGMVMLDYKVDYENHALYKNDLKQKGSPVRIFTNIPQAMFVLPAEEGYWYCSKCNRYSSKENWHCSDCGACTSKDGTTYVHCDACLRCVKPSRVHCYTCQICDLKDHVCGKKHMFGCHICGDLSHKRRDCPQKTDKGGFQRGGKISCKRKFHSSGKVKEKAKKTKIV</sequence>
<dbReference type="RefSeq" id="XP_035824569.1">
    <property type="nucleotide sequence ID" value="XM_035968676.1"/>
</dbReference>
<dbReference type="Proteomes" id="UP000694888">
    <property type="component" value="Unplaced"/>
</dbReference>
<evidence type="ECO:0000256" key="5">
    <source>
        <dbReference type="ARBA" id="ARBA00022691"/>
    </source>
</evidence>
<evidence type="ECO:0000259" key="12">
    <source>
        <dbReference type="PROSITE" id="PS51999"/>
    </source>
</evidence>
<keyword evidence="6" id="KW-0479">Metal-binding</keyword>
<evidence type="ECO:0000256" key="8">
    <source>
        <dbReference type="ARBA" id="ARBA00022833"/>
    </source>
</evidence>
<evidence type="ECO:0000313" key="17">
    <source>
        <dbReference type="RefSeq" id="XP_012935566.1"/>
    </source>
</evidence>
<feature type="domain" description="CTCHY-type" evidence="11">
    <location>
        <begin position="356"/>
        <end position="417"/>
    </location>
</feature>
<dbReference type="SUPFAM" id="SSF161245">
    <property type="entry name" value="Zinc hairpin stack"/>
    <property type="match status" value="1"/>
</dbReference>
<dbReference type="PROSITE" id="PS51270">
    <property type="entry name" value="ZF_CTCHY"/>
    <property type="match status" value="1"/>
</dbReference>
<name>A0ABM0ZVS8_APLCA</name>
<feature type="domain" description="GRF-type" evidence="12">
    <location>
        <begin position="21"/>
        <end position="63"/>
    </location>
</feature>
<dbReference type="InterPro" id="IPR039846">
    <property type="entry name" value="ZCCHC4"/>
</dbReference>
<comment type="subcellular location">
    <subcellularLocation>
        <location evidence="1">Cytoplasm</location>
    </subcellularLocation>
</comment>
<evidence type="ECO:0000313" key="16">
    <source>
        <dbReference type="RefSeq" id="XP_005094146.1"/>
    </source>
</evidence>
<keyword evidence="8" id="KW-0862">Zinc</keyword>
<dbReference type="InterPro" id="IPR010666">
    <property type="entry name" value="Znf_GRF"/>
</dbReference>
<evidence type="ECO:0000259" key="11">
    <source>
        <dbReference type="PROSITE" id="PS51270"/>
    </source>
</evidence>
<evidence type="ECO:0000256" key="3">
    <source>
        <dbReference type="ARBA" id="ARBA00022603"/>
    </source>
</evidence>
<keyword evidence="3" id="KW-0489">Methyltransferase</keyword>
<dbReference type="Pfam" id="PF10237">
    <property type="entry name" value="N6-adenineMlase"/>
    <property type="match status" value="1"/>
</dbReference>
<dbReference type="PROSITE" id="PS51999">
    <property type="entry name" value="ZF_GRF"/>
    <property type="match status" value="1"/>
</dbReference>
<reference evidence="14 15" key="1">
    <citation type="submission" date="2025-05" db="UniProtKB">
        <authorList>
            <consortium name="RefSeq"/>
        </authorList>
    </citation>
    <scope>IDENTIFICATION</scope>
</reference>
<evidence type="ECO:0000313" key="13">
    <source>
        <dbReference type="Proteomes" id="UP000694888"/>
    </source>
</evidence>
<dbReference type="GeneID" id="101845307"/>
<dbReference type="InterPro" id="IPR001878">
    <property type="entry name" value="Znf_CCHC"/>
</dbReference>
<evidence type="ECO:0000256" key="6">
    <source>
        <dbReference type="ARBA" id="ARBA00022723"/>
    </source>
</evidence>
<protein>
    <submittedName>
        <fullName evidence="14 15">rRNA N6-adenosine-methyltransferase ZCCHC4</fullName>
    </submittedName>
</protein>
<keyword evidence="5" id="KW-0949">S-adenosyl-L-methionine</keyword>
<organism evidence="13 17">
    <name type="scientific">Aplysia californica</name>
    <name type="common">California sea hare</name>
    <dbReference type="NCBI Taxonomy" id="6500"/>
    <lineage>
        <taxon>Eukaryota</taxon>
        <taxon>Metazoa</taxon>
        <taxon>Spiralia</taxon>
        <taxon>Lophotrochozoa</taxon>
        <taxon>Mollusca</taxon>
        <taxon>Gastropoda</taxon>
        <taxon>Heterobranchia</taxon>
        <taxon>Euthyneura</taxon>
        <taxon>Tectipleura</taxon>
        <taxon>Aplysiida</taxon>
        <taxon>Aplysioidea</taxon>
        <taxon>Aplysiidae</taxon>
        <taxon>Aplysia</taxon>
    </lineage>
</organism>
<dbReference type="InterPro" id="IPR041370">
    <property type="entry name" value="Mlase_EEF1AKMT1/ZCCHC4"/>
</dbReference>
<evidence type="ECO:0000256" key="1">
    <source>
        <dbReference type="ARBA" id="ARBA00004496"/>
    </source>
</evidence>
<accession>A0ABM0ZVS8</accession>
<dbReference type="InterPro" id="IPR037275">
    <property type="entry name" value="Znf_CTCHY_sf"/>
</dbReference>
<keyword evidence="2" id="KW-0963">Cytoplasm</keyword>
<evidence type="ECO:0000256" key="2">
    <source>
        <dbReference type="ARBA" id="ARBA00022490"/>
    </source>
</evidence>
<evidence type="ECO:0000313" key="14">
    <source>
        <dbReference type="RefSeq" id="XP_005094144.1"/>
    </source>
</evidence>
<dbReference type="PANTHER" id="PTHR13493:SF3">
    <property type="entry name" value="RRNA N6-ADENOSINE-METHYLTRANSFERASE ZCCHC4"/>
    <property type="match status" value="1"/>
</dbReference>
<evidence type="ECO:0000313" key="18">
    <source>
        <dbReference type="RefSeq" id="XP_035824569.1"/>
    </source>
</evidence>
<dbReference type="Pfam" id="PF06839">
    <property type="entry name" value="Zn_ribbon_GRF"/>
    <property type="match status" value="1"/>
</dbReference>
<keyword evidence="7 9" id="KW-0863">Zinc-finger</keyword>
<evidence type="ECO:0000313" key="15">
    <source>
        <dbReference type="RefSeq" id="XP_005094145.1"/>
    </source>
</evidence>
<dbReference type="PANTHER" id="PTHR13493">
    <property type="entry name" value="ZINC FINGER CCHC DOMAIN-CONTAINING"/>
    <property type="match status" value="1"/>
</dbReference>
<evidence type="ECO:0000259" key="10">
    <source>
        <dbReference type="PROSITE" id="PS50158"/>
    </source>
</evidence>
<gene>
    <name evidence="14 15 16 17 18" type="primary">LOC101845307</name>
</gene>
<dbReference type="RefSeq" id="XP_005094145.1">
    <property type="nucleotide sequence ID" value="XM_005094088.3"/>
</dbReference>
<dbReference type="RefSeq" id="XP_005094144.1">
    <property type="nucleotide sequence ID" value="XM_005094087.3"/>
</dbReference>
<evidence type="ECO:0000256" key="9">
    <source>
        <dbReference type="PROSITE-ProRule" id="PRU00047"/>
    </source>
</evidence>
<dbReference type="RefSeq" id="XP_005094146.1">
    <property type="nucleotide sequence ID" value="XM_005094089.3"/>
</dbReference>
<feature type="domain" description="CCHC-type" evidence="10">
    <location>
        <begin position="427"/>
        <end position="442"/>
    </location>
</feature>
<proteinExistence type="predicted"/>
<keyword evidence="4" id="KW-0808">Transferase</keyword>
<dbReference type="RefSeq" id="XP_012935566.1">
    <property type="nucleotide sequence ID" value="XM_013080112.2"/>
</dbReference>
<dbReference type="PROSITE" id="PS50158">
    <property type="entry name" value="ZF_CCHC"/>
    <property type="match status" value="1"/>
</dbReference>
<keyword evidence="13" id="KW-1185">Reference proteome</keyword>
<dbReference type="InterPro" id="IPR017921">
    <property type="entry name" value="Znf_CTCHY"/>
</dbReference>
<evidence type="ECO:0000256" key="4">
    <source>
        <dbReference type="ARBA" id="ARBA00022679"/>
    </source>
</evidence>